<dbReference type="AlphaFoldDB" id="A0A915JKD2"/>
<keyword evidence="1" id="KW-0732">Signal</keyword>
<organism evidence="2 3">
    <name type="scientific">Romanomermis culicivorax</name>
    <name type="common">Nematode worm</name>
    <dbReference type="NCBI Taxonomy" id="13658"/>
    <lineage>
        <taxon>Eukaryota</taxon>
        <taxon>Metazoa</taxon>
        <taxon>Ecdysozoa</taxon>
        <taxon>Nematoda</taxon>
        <taxon>Enoplea</taxon>
        <taxon>Dorylaimia</taxon>
        <taxon>Mermithida</taxon>
        <taxon>Mermithoidea</taxon>
        <taxon>Mermithidae</taxon>
        <taxon>Romanomermis</taxon>
    </lineage>
</organism>
<dbReference type="WBParaSite" id="nRc.2.0.1.t26501-RA">
    <property type="protein sequence ID" value="nRc.2.0.1.t26501-RA"/>
    <property type="gene ID" value="nRc.2.0.1.g26501"/>
</dbReference>
<evidence type="ECO:0000313" key="3">
    <source>
        <dbReference type="WBParaSite" id="nRc.2.0.1.t26501-RA"/>
    </source>
</evidence>
<sequence>MYNKPATMIILLLFQLLSYIVVKSRGYNFDHCYDGFLPYGNCTEIDNDGALGLLTYRSVLVRDGYLDTGLRWGCPFGADSCPSGFNFYGWFKFRGYPKSCSDYGIVASSKLFSLRILGNGHLVAFTWTNDREWRAETMQPILLDIWYPVILRFNYSSISKTGTLSLNLQGQASAVQHNFRTPTEKSSSEKFIFGGNETKAESYGIQMDRVYVDSPVRKLSDLSNSLINAPILRAYCYGKPYFTFAKDFQCFWLDIWSPNTWKKSEEACNRLHSAWNWDLGS</sequence>
<feature type="chain" id="PRO_5036950415" evidence="1">
    <location>
        <begin position="27"/>
        <end position="281"/>
    </location>
</feature>
<proteinExistence type="predicted"/>
<accession>A0A915JKD2</accession>
<feature type="signal peptide" evidence="1">
    <location>
        <begin position="1"/>
        <end position="26"/>
    </location>
</feature>
<dbReference type="Proteomes" id="UP000887565">
    <property type="component" value="Unplaced"/>
</dbReference>
<name>A0A915JKD2_ROMCU</name>
<keyword evidence="2" id="KW-1185">Reference proteome</keyword>
<evidence type="ECO:0000313" key="2">
    <source>
        <dbReference type="Proteomes" id="UP000887565"/>
    </source>
</evidence>
<reference evidence="3" key="1">
    <citation type="submission" date="2022-11" db="UniProtKB">
        <authorList>
            <consortium name="WormBaseParasite"/>
        </authorList>
    </citation>
    <scope>IDENTIFICATION</scope>
</reference>
<evidence type="ECO:0000256" key="1">
    <source>
        <dbReference type="SAM" id="SignalP"/>
    </source>
</evidence>
<protein>
    <submittedName>
        <fullName evidence="3">Uncharacterized protein</fullName>
    </submittedName>
</protein>